<comment type="caution">
    <text evidence="2">The sequence shown here is derived from an EMBL/GenBank/DDBJ whole genome shotgun (WGS) entry which is preliminary data.</text>
</comment>
<name>A0A3P1SNV1_9GAMM</name>
<evidence type="ECO:0000313" key="2">
    <source>
        <dbReference type="EMBL" id="RRC98807.1"/>
    </source>
</evidence>
<accession>A0A3P1SNV1</accession>
<gene>
    <name evidence="2" type="ORF">EHS89_11495</name>
</gene>
<dbReference type="InterPro" id="IPR036061">
    <property type="entry name" value="CheW-like_dom_sf"/>
</dbReference>
<evidence type="ECO:0000313" key="3">
    <source>
        <dbReference type="Proteomes" id="UP000267535"/>
    </source>
</evidence>
<proteinExistence type="predicted"/>
<dbReference type="Gene3D" id="2.40.50.180">
    <property type="entry name" value="CheA-289, Domain 4"/>
    <property type="match status" value="1"/>
</dbReference>
<dbReference type="AlphaFoldDB" id="A0A3P1SNV1"/>
<dbReference type="RefSeq" id="WP_124926307.1">
    <property type="nucleotide sequence ID" value="NZ_BMOH01000002.1"/>
</dbReference>
<dbReference type="Pfam" id="PF01584">
    <property type="entry name" value="CheW"/>
    <property type="match status" value="1"/>
</dbReference>
<sequence>MVERIPDSETIVETAETYDLRHGFNVGFLQLLLQAQTRAELIKIGHLCSIPDTPDWFAGFINHRGDAVPVFDLAACLGLEPVTYSKGWLLLLDEQPTVAGLLLAEPPQGVTDPVLLDEHERQPELNLLQGISSGQYRHQNGVWFELDHRAFFTAQKQRFIDINAQPPV</sequence>
<dbReference type="Proteomes" id="UP000267535">
    <property type="component" value="Unassembled WGS sequence"/>
</dbReference>
<dbReference type="InterPro" id="IPR002545">
    <property type="entry name" value="CheW-lke_dom"/>
</dbReference>
<dbReference type="SUPFAM" id="SSF50341">
    <property type="entry name" value="CheW-like"/>
    <property type="match status" value="1"/>
</dbReference>
<dbReference type="GO" id="GO:0006935">
    <property type="term" value="P:chemotaxis"/>
    <property type="evidence" value="ECO:0007669"/>
    <property type="project" value="InterPro"/>
</dbReference>
<evidence type="ECO:0000259" key="1">
    <source>
        <dbReference type="Pfam" id="PF01584"/>
    </source>
</evidence>
<dbReference type="EMBL" id="RQXV01000006">
    <property type="protein sequence ID" value="RRC98807.1"/>
    <property type="molecule type" value="Genomic_DNA"/>
</dbReference>
<organism evidence="2 3">
    <name type="scientific">Amphritea balenae</name>
    <dbReference type="NCBI Taxonomy" id="452629"/>
    <lineage>
        <taxon>Bacteria</taxon>
        <taxon>Pseudomonadati</taxon>
        <taxon>Pseudomonadota</taxon>
        <taxon>Gammaproteobacteria</taxon>
        <taxon>Oceanospirillales</taxon>
        <taxon>Oceanospirillaceae</taxon>
        <taxon>Amphritea</taxon>
    </lineage>
</organism>
<feature type="domain" description="CheW-like" evidence="1">
    <location>
        <begin position="26"/>
        <end position="105"/>
    </location>
</feature>
<keyword evidence="3" id="KW-1185">Reference proteome</keyword>
<dbReference type="GO" id="GO:0007165">
    <property type="term" value="P:signal transduction"/>
    <property type="evidence" value="ECO:0007669"/>
    <property type="project" value="InterPro"/>
</dbReference>
<dbReference type="OrthoDB" id="5570983at2"/>
<reference evidence="2 3" key="1">
    <citation type="submission" date="2018-11" db="EMBL/GenBank/DDBJ databases">
        <title>The draft genome sequence of Amphritea balenae JAMM 1525T.</title>
        <authorList>
            <person name="Fang Z."/>
            <person name="Zhang Y."/>
            <person name="Han X."/>
        </authorList>
    </citation>
    <scope>NUCLEOTIDE SEQUENCE [LARGE SCALE GENOMIC DNA]</scope>
    <source>
        <strain evidence="2 3">JAMM 1525</strain>
    </source>
</reference>
<protein>
    <submittedName>
        <fullName evidence="2">Chemotaxis protein CheW</fullName>
    </submittedName>
</protein>